<protein>
    <submittedName>
        <fullName evidence="9">Cysteine-rich with EGF domain protein 1</fullName>
    </submittedName>
</protein>
<feature type="domain" description="EGF-like" evidence="8">
    <location>
        <begin position="129"/>
        <end position="170"/>
    </location>
</feature>
<dbReference type="CDD" id="cd00064">
    <property type="entry name" value="FU"/>
    <property type="match status" value="1"/>
</dbReference>
<dbReference type="SMART" id="SM00261">
    <property type="entry name" value="FU"/>
    <property type="match status" value="2"/>
</dbReference>
<gene>
    <name evidence="9" type="ORF">FBUS_01871</name>
</gene>
<dbReference type="OrthoDB" id="19903at2759"/>
<keyword evidence="2 6" id="KW-0245">EGF-like domain</keyword>
<keyword evidence="10" id="KW-1185">Reference proteome</keyword>
<dbReference type="InterPro" id="IPR009030">
    <property type="entry name" value="Growth_fac_rcpt_cys_sf"/>
</dbReference>
<evidence type="ECO:0000259" key="8">
    <source>
        <dbReference type="PROSITE" id="PS50026"/>
    </source>
</evidence>
<comment type="similarity">
    <text evidence="1">Belongs to the CRELD family.</text>
</comment>
<dbReference type="PROSITE" id="PS01187">
    <property type="entry name" value="EGF_CA"/>
    <property type="match status" value="2"/>
</dbReference>
<dbReference type="Proteomes" id="UP000728185">
    <property type="component" value="Unassembled WGS sequence"/>
</dbReference>
<dbReference type="InterPro" id="IPR000742">
    <property type="entry name" value="EGF"/>
</dbReference>
<evidence type="ECO:0000256" key="1">
    <source>
        <dbReference type="ARBA" id="ARBA00005897"/>
    </source>
</evidence>
<dbReference type="CDD" id="cd00054">
    <property type="entry name" value="EGF_CA"/>
    <property type="match status" value="2"/>
</dbReference>
<evidence type="ECO:0000256" key="7">
    <source>
        <dbReference type="SAM" id="SignalP"/>
    </source>
</evidence>
<dbReference type="PROSITE" id="PS50026">
    <property type="entry name" value="EGF_3"/>
    <property type="match status" value="2"/>
</dbReference>
<proteinExistence type="inferred from homology"/>
<dbReference type="PROSITE" id="PS01186">
    <property type="entry name" value="EGF_2"/>
    <property type="match status" value="1"/>
</dbReference>
<accession>A0A8E0VIH2</accession>
<dbReference type="InterPro" id="IPR000152">
    <property type="entry name" value="EGF-type_Asp/Asn_hydroxyl_site"/>
</dbReference>
<comment type="caution">
    <text evidence="9">The sequence shown here is derived from an EMBL/GenBank/DDBJ whole genome shotgun (WGS) entry which is preliminary data.</text>
</comment>
<dbReference type="EMBL" id="LUCM01007310">
    <property type="protein sequence ID" value="KAA0190181.1"/>
    <property type="molecule type" value="Genomic_DNA"/>
</dbReference>
<organism evidence="9 10">
    <name type="scientific">Fasciolopsis buskii</name>
    <dbReference type="NCBI Taxonomy" id="27845"/>
    <lineage>
        <taxon>Eukaryota</taxon>
        <taxon>Metazoa</taxon>
        <taxon>Spiralia</taxon>
        <taxon>Lophotrochozoa</taxon>
        <taxon>Platyhelminthes</taxon>
        <taxon>Trematoda</taxon>
        <taxon>Digenea</taxon>
        <taxon>Plagiorchiida</taxon>
        <taxon>Echinostomata</taxon>
        <taxon>Echinostomatoidea</taxon>
        <taxon>Fasciolidae</taxon>
        <taxon>Fasciolopsis</taxon>
    </lineage>
</organism>
<dbReference type="InterPro" id="IPR049883">
    <property type="entry name" value="NOTCH1_EGF-like"/>
</dbReference>
<feature type="signal peptide" evidence="7">
    <location>
        <begin position="1"/>
        <end position="20"/>
    </location>
</feature>
<dbReference type="Gene3D" id="2.10.25.10">
    <property type="entry name" value="Laminin"/>
    <property type="match status" value="2"/>
</dbReference>
<evidence type="ECO:0000256" key="4">
    <source>
        <dbReference type="ARBA" id="ARBA00022737"/>
    </source>
</evidence>
<comment type="caution">
    <text evidence="6">Lacks conserved residue(s) required for the propagation of feature annotation.</text>
</comment>
<dbReference type="AlphaFoldDB" id="A0A8E0VIH2"/>
<evidence type="ECO:0000313" key="9">
    <source>
        <dbReference type="EMBL" id="KAA0190181.1"/>
    </source>
</evidence>
<dbReference type="PROSITE" id="PS00010">
    <property type="entry name" value="ASX_HYDROXYL"/>
    <property type="match status" value="1"/>
</dbReference>
<dbReference type="GO" id="GO:0005509">
    <property type="term" value="F:calcium ion binding"/>
    <property type="evidence" value="ECO:0007669"/>
    <property type="project" value="InterPro"/>
</dbReference>
<dbReference type="InterPro" id="IPR018097">
    <property type="entry name" value="EGF_Ca-bd_CS"/>
</dbReference>
<keyword evidence="3 7" id="KW-0732">Signal</keyword>
<feature type="domain" description="EGF-like" evidence="8">
    <location>
        <begin position="288"/>
        <end position="329"/>
    </location>
</feature>
<evidence type="ECO:0000256" key="3">
    <source>
        <dbReference type="ARBA" id="ARBA00022729"/>
    </source>
</evidence>
<sequence length="353" mass="38432">MFTAAILLTISAFVTKIALADDCSTCRNLISNFIRGLDNTASGSFSGGNTLWEEKTLVDYAVSETRFHSVIDNVCEKSQFQCQKVLHEVEPLLDEWWTKVFRKTPGKMENIEKEICIEGARLCCPANSYGKECLPCSPCSIFGGHCDGNGTRLGDGTCVCRTGYAGVNCDTCNTQTHFQSASSTDDVVVCERCHSSCEGGCDGPTASDCKACASGWFSKPNNVGSFDCVDVNECESDPCMRNQYCKNTEGSYECRLCSVECDGCTGPTNENCLKCSQGFTLIDGRCEDINECETEPPPCSRPGEVCINKKGGYQCDCKLGWNKVQGLCRPKDATGDSLSELLVETETNQRSEL</sequence>
<evidence type="ECO:0000256" key="6">
    <source>
        <dbReference type="PROSITE-ProRule" id="PRU00076"/>
    </source>
</evidence>
<feature type="disulfide bond" evidence="6">
    <location>
        <begin position="160"/>
        <end position="169"/>
    </location>
</feature>
<reference evidence="9" key="1">
    <citation type="submission" date="2019-05" db="EMBL/GenBank/DDBJ databases">
        <title>Annotation for the trematode Fasciolopsis buski.</title>
        <authorList>
            <person name="Choi Y.-J."/>
        </authorList>
    </citation>
    <scope>NUCLEOTIDE SEQUENCE</scope>
    <source>
        <strain evidence="9">HT</strain>
        <tissue evidence="9">Whole worm</tissue>
    </source>
</reference>
<dbReference type="SMART" id="SM00179">
    <property type="entry name" value="EGF_CA"/>
    <property type="match status" value="2"/>
</dbReference>
<dbReference type="Pfam" id="PF07645">
    <property type="entry name" value="EGF_CA"/>
    <property type="match status" value="2"/>
</dbReference>
<dbReference type="PROSITE" id="PS00022">
    <property type="entry name" value="EGF_1"/>
    <property type="match status" value="1"/>
</dbReference>
<feature type="chain" id="PRO_5034549130" evidence="7">
    <location>
        <begin position="21"/>
        <end position="353"/>
    </location>
</feature>
<evidence type="ECO:0000256" key="2">
    <source>
        <dbReference type="ARBA" id="ARBA00022536"/>
    </source>
</evidence>
<dbReference type="SUPFAM" id="SSF57184">
    <property type="entry name" value="Growth factor receptor domain"/>
    <property type="match status" value="1"/>
</dbReference>
<name>A0A8E0VIH2_9TREM</name>
<evidence type="ECO:0000313" key="10">
    <source>
        <dbReference type="Proteomes" id="UP000728185"/>
    </source>
</evidence>
<dbReference type="SMART" id="SM00181">
    <property type="entry name" value="EGF"/>
    <property type="match status" value="3"/>
</dbReference>
<dbReference type="PANTHER" id="PTHR24039">
    <property type="entry name" value="FIBRILLIN-RELATED"/>
    <property type="match status" value="1"/>
</dbReference>
<dbReference type="InterPro" id="IPR001881">
    <property type="entry name" value="EGF-like_Ca-bd_dom"/>
</dbReference>
<evidence type="ECO:0000256" key="5">
    <source>
        <dbReference type="ARBA" id="ARBA00023157"/>
    </source>
</evidence>
<dbReference type="InterPro" id="IPR006212">
    <property type="entry name" value="Furin_repeat"/>
</dbReference>
<keyword evidence="5 6" id="KW-1015">Disulfide bond</keyword>
<keyword evidence="4" id="KW-0677">Repeat</keyword>